<name>A0A0C1NCZ7_9CYAN</name>
<evidence type="ECO:0000256" key="1">
    <source>
        <dbReference type="SAM" id="MobiDB-lite"/>
    </source>
</evidence>
<feature type="compositionally biased region" description="Basic and acidic residues" evidence="1">
    <location>
        <begin position="233"/>
        <end position="263"/>
    </location>
</feature>
<feature type="region of interest" description="Disordered" evidence="1">
    <location>
        <begin position="12"/>
        <end position="272"/>
    </location>
</feature>
<feature type="compositionally biased region" description="Low complexity" evidence="1">
    <location>
        <begin position="209"/>
        <end position="222"/>
    </location>
</feature>
<reference evidence="2" key="1">
    <citation type="journal article" date="2015" name="Genome Announc.">
        <title>Draft Genome Sequence of Tolypothrix boutellei Strain VB521301.</title>
        <authorList>
            <person name="Chandrababunaidu M.M."/>
            <person name="Singh D."/>
            <person name="Sen D."/>
            <person name="Bhan S."/>
            <person name="Das S."/>
            <person name="Gupta A."/>
            <person name="Adhikary S.P."/>
            <person name="Tripathy S."/>
        </authorList>
    </citation>
    <scope>NUCLEOTIDE SEQUENCE</scope>
    <source>
        <strain evidence="2">VB521301</strain>
    </source>
</reference>
<feature type="compositionally biased region" description="Basic residues" evidence="1">
    <location>
        <begin position="192"/>
        <end position="208"/>
    </location>
</feature>
<protein>
    <submittedName>
        <fullName evidence="2">Uncharacterized protein</fullName>
    </submittedName>
</protein>
<feature type="compositionally biased region" description="Low complexity" evidence="1">
    <location>
        <begin position="56"/>
        <end position="87"/>
    </location>
</feature>
<evidence type="ECO:0000313" key="2">
    <source>
        <dbReference type="EMBL" id="KIE12662.1"/>
    </source>
</evidence>
<sequence>MIEKTVKVIEGGILPEGDYVSPRGARRGLAAARAPGPAPSPGPAHRPAGRARDTDAPTTAASRGPCALRAGGQARRGAARGVREPGAAVGGVRGDRARRLPRSGHAARLPRGLRLHARQQGARVAGDDPRQAQRRAHGAHRDRARAGPARLVPRGGGAGGARARGGRPRARDGVVGRRRPAPRGADRGLGGPRRHGRALHGGRGRGVRLRGLADGRPPGAGAVRRRRAGHARGPGELRRRDGRLAADDQPRLVDRPARLDRRPRAGAQARHA</sequence>
<dbReference type="AlphaFoldDB" id="A0A0C1NCZ7"/>
<gene>
    <name evidence="2" type="ORF">DA73_0203840</name>
</gene>
<feature type="non-terminal residue" evidence="2">
    <location>
        <position position="272"/>
    </location>
</feature>
<organism evidence="2">
    <name type="scientific">Tolypothrix bouteillei VB521301</name>
    <dbReference type="NCBI Taxonomy" id="1479485"/>
    <lineage>
        <taxon>Bacteria</taxon>
        <taxon>Bacillati</taxon>
        <taxon>Cyanobacteriota</taxon>
        <taxon>Cyanophyceae</taxon>
        <taxon>Nostocales</taxon>
        <taxon>Tolypothrichaceae</taxon>
        <taxon>Tolypothrix</taxon>
    </lineage>
</organism>
<feature type="compositionally biased region" description="Gly residues" evidence="1">
    <location>
        <begin position="154"/>
        <end position="163"/>
    </location>
</feature>
<dbReference type="EMBL" id="JHEG02000019">
    <property type="protein sequence ID" value="KIE12662.1"/>
    <property type="molecule type" value="Genomic_DNA"/>
</dbReference>
<accession>A0A0C1NCZ7</accession>
<proteinExistence type="predicted"/>
<comment type="caution">
    <text evidence="2">The sequence shown here is derived from an EMBL/GenBank/DDBJ whole genome shotgun (WGS) entry which is preliminary data.</text>
</comment>